<sequence length="293" mass="32249">MDRRNVLKNISLGAGALAVGGLTTSLTTPNTDLKMSPLKLKGNINHSACRWCYSGIELEELAEKSADIGLKGLDLLTPNEWAIAIKYGLECSLGTDKFANIIHGFNEPKNHKELQEKYTGLIDKAADAGVKQVIVFSGNRHGMDDAVGLENCAVGLEALVKQGEKRGVTLVMELLNSKVNHKDYMCDTSPWGVQLVEKIGSENFGLLYDIYHMQIMEGDVISTIRKYNKYYSHYHTGGVPGRNEINDSQELNYPAIMKAIVATGFKGYVAQEFIPTYDDKIAALREGITICDV</sequence>
<dbReference type="EMBL" id="JAVRHV010000003">
    <property type="protein sequence ID" value="MDT0553082.1"/>
    <property type="molecule type" value="Genomic_DNA"/>
</dbReference>
<dbReference type="InterPro" id="IPR050417">
    <property type="entry name" value="Sugar_Epim/Isomerase"/>
</dbReference>
<reference evidence="3 4" key="1">
    <citation type="submission" date="2023-09" db="EMBL/GenBank/DDBJ databases">
        <authorList>
            <person name="Rey-Velasco X."/>
        </authorList>
    </citation>
    <scope>NUCLEOTIDE SEQUENCE [LARGE SCALE GENOMIC DNA]</scope>
    <source>
        <strain evidence="3 4">P050</strain>
    </source>
</reference>
<organism evidence="3 4">
    <name type="scientific">Urechidicola vernalis</name>
    <dbReference type="NCBI Taxonomy" id="3075600"/>
    <lineage>
        <taxon>Bacteria</taxon>
        <taxon>Pseudomonadati</taxon>
        <taxon>Bacteroidota</taxon>
        <taxon>Flavobacteriia</taxon>
        <taxon>Flavobacteriales</taxon>
        <taxon>Flavobacteriaceae</taxon>
        <taxon>Urechidicola</taxon>
    </lineage>
</organism>
<dbReference type="RefSeq" id="WP_311593066.1">
    <property type="nucleotide sequence ID" value="NZ_JAVRHV010000003.1"/>
</dbReference>
<protein>
    <submittedName>
        <fullName evidence="3">TIM barrel protein</fullName>
    </submittedName>
</protein>
<evidence type="ECO:0000259" key="2">
    <source>
        <dbReference type="Pfam" id="PF01261"/>
    </source>
</evidence>
<name>A0ABU2Y5X3_9FLAO</name>
<evidence type="ECO:0000256" key="1">
    <source>
        <dbReference type="ARBA" id="ARBA00023235"/>
    </source>
</evidence>
<keyword evidence="1" id="KW-0413">Isomerase</keyword>
<evidence type="ECO:0000313" key="4">
    <source>
        <dbReference type="Proteomes" id="UP001252186"/>
    </source>
</evidence>
<evidence type="ECO:0000313" key="3">
    <source>
        <dbReference type="EMBL" id="MDT0553082.1"/>
    </source>
</evidence>
<dbReference type="PANTHER" id="PTHR43489">
    <property type="entry name" value="ISOMERASE"/>
    <property type="match status" value="1"/>
</dbReference>
<accession>A0ABU2Y5X3</accession>
<dbReference type="PANTHER" id="PTHR43489:SF3">
    <property type="entry name" value="XYLOSE ISOMERASE DOMAIN PROTEIN TIM BARREL"/>
    <property type="match status" value="1"/>
</dbReference>
<gene>
    <name evidence="3" type="ORF">RM519_07485</name>
</gene>
<dbReference type="Gene3D" id="3.20.20.150">
    <property type="entry name" value="Divalent-metal-dependent TIM barrel enzymes"/>
    <property type="match status" value="1"/>
</dbReference>
<feature type="domain" description="Xylose isomerase-like TIM barrel" evidence="2">
    <location>
        <begin position="83"/>
        <end position="274"/>
    </location>
</feature>
<dbReference type="InterPro" id="IPR013022">
    <property type="entry name" value="Xyl_isomerase-like_TIM-brl"/>
</dbReference>
<dbReference type="InterPro" id="IPR036237">
    <property type="entry name" value="Xyl_isomerase-like_sf"/>
</dbReference>
<dbReference type="Proteomes" id="UP001252186">
    <property type="component" value="Unassembled WGS sequence"/>
</dbReference>
<keyword evidence="4" id="KW-1185">Reference proteome</keyword>
<comment type="caution">
    <text evidence="3">The sequence shown here is derived from an EMBL/GenBank/DDBJ whole genome shotgun (WGS) entry which is preliminary data.</text>
</comment>
<dbReference type="Pfam" id="PF01261">
    <property type="entry name" value="AP_endonuc_2"/>
    <property type="match status" value="1"/>
</dbReference>
<proteinExistence type="predicted"/>
<dbReference type="SUPFAM" id="SSF51658">
    <property type="entry name" value="Xylose isomerase-like"/>
    <property type="match status" value="1"/>
</dbReference>